<name>E6PZM3_9ZZZZ</name>
<organism evidence="1">
    <name type="scientific">mine drainage metagenome</name>
    <dbReference type="NCBI Taxonomy" id="410659"/>
    <lineage>
        <taxon>unclassified sequences</taxon>
        <taxon>metagenomes</taxon>
        <taxon>ecological metagenomes</taxon>
    </lineage>
</organism>
<accession>E6PZM3</accession>
<protein>
    <submittedName>
        <fullName evidence="1">Uncharacterized protein</fullName>
    </submittedName>
</protein>
<evidence type="ECO:0000313" key="1">
    <source>
        <dbReference type="EMBL" id="CBI00382.1"/>
    </source>
</evidence>
<gene>
    <name evidence="1" type="ORF">CARN3_1405</name>
</gene>
<reference evidence="1" key="1">
    <citation type="submission" date="2009-10" db="EMBL/GenBank/DDBJ databases">
        <title>Diversity of trophic interactions inside an arsenic-rich microbial ecosystem.</title>
        <authorList>
            <person name="Bertin P.N."/>
            <person name="Heinrich-Salmeron A."/>
            <person name="Pelletier E."/>
            <person name="Goulhen-Chollet F."/>
            <person name="Arsene-Ploetze F."/>
            <person name="Gallien S."/>
            <person name="Calteau A."/>
            <person name="Vallenet D."/>
            <person name="Casiot C."/>
            <person name="Chane-Woon-Ming B."/>
            <person name="Giloteaux L."/>
            <person name="Barakat M."/>
            <person name="Bonnefoy V."/>
            <person name="Bruneel O."/>
            <person name="Chandler M."/>
            <person name="Cleiss J."/>
            <person name="Duran R."/>
            <person name="Elbaz-Poulichet F."/>
            <person name="Fonknechten N."/>
            <person name="Lauga B."/>
            <person name="Mornico D."/>
            <person name="Ortet P."/>
            <person name="Schaeffer C."/>
            <person name="Siguier P."/>
            <person name="Alexander Thil Smith A."/>
            <person name="Van Dorsselaer A."/>
            <person name="Weissenbach J."/>
            <person name="Medigue C."/>
            <person name="Le Paslier D."/>
        </authorList>
    </citation>
    <scope>NUCLEOTIDE SEQUENCE</scope>
</reference>
<sequence>MITFIYPKPIQYFLAQSDPEESQCLESTYNFSVTHLR</sequence>
<dbReference type="EMBL" id="CABN01000130">
    <property type="protein sequence ID" value="CBI00382.1"/>
    <property type="molecule type" value="Genomic_DNA"/>
</dbReference>
<proteinExistence type="predicted"/>
<dbReference type="AlphaFoldDB" id="E6PZM3"/>
<comment type="caution">
    <text evidence="1">The sequence shown here is derived from an EMBL/GenBank/DDBJ whole genome shotgun (WGS) entry which is preliminary data.</text>
</comment>